<keyword evidence="3" id="KW-1185">Reference proteome</keyword>
<sequence>MKKALDNEMSTESAEPVQDSTGETGSSSLDISRINSSLLPKNKEEMSAGQTKKASEGKSSEGGNSTFSCKIDANKAKRVKDYENIVSPFANYSMMEAQKYSRGVKNMAEDVLSKKSDSEKASNKTSTIDLGKIRETPETEKTRLSNINESLGVIKVVKKPNLSTGSCAVEGKLEIKPMTKRIARNDSVRYRDSKSDDWNNLRFRKADSFGEIRGFSGKQSNSSISSHKIECEEGAECLLEGLFKEFKAIVNEILREIRQSKIENDFVLEKYMSNGRDAQIDKIKEGNVVELEKVTDSGRIFTEG</sequence>
<feature type="compositionally biased region" description="Polar residues" evidence="1">
    <location>
        <begin position="8"/>
        <end position="25"/>
    </location>
</feature>
<protein>
    <submittedName>
        <fullName evidence="2">Uncharacterized protein</fullName>
    </submittedName>
</protein>
<feature type="region of interest" description="Disordered" evidence="1">
    <location>
        <begin position="113"/>
        <end position="134"/>
    </location>
</feature>
<feature type="compositionally biased region" description="Low complexity" evidence="1">
    <location>
        <begin position="26"/>
        <end position="39"/>
    </location>
</feature>
<gene>
    <name evidence="2" type="ORF">AX774_g7500</name>
</gene>
<feature type="compositionally biased region" description="Basic and acidic residues" evidence="1">
    <location>
        <begin position="113"/>
        <end position="122"/>
    </location>
</feature>
<evidence type="ECO:0000313" key="3">
    <source>
        <dbReference type="Proteomes" id="UP000188320"/>
    </source>
</evidence>
<comment type="caution">
    <text evidence="2">The sequence shown here is derived from an EMBL/GenBank/DDBJ whole genome shotgun (WGS) entry which is preliminary data.</text>
</comment>
<evidence type="ECO:0000256" key="1">
    <source>
        <dbReference type="SAM" id="MobiDB-lite"/>
    </source>
</evidence>
<accession>A0A1R1PDN4</accession>
<proteinExistence type="predicted"/>
<name>A0A1R1PDN4_ZANCU</name>
<dbReference type="AlphaFoldDB" id="A0A1R1PDN4"/>
<evidence type="ECO:0000313" key="2">
    <source>
        <dbReference type="EMBL" id="OMH79094.1"/>
    </source>
</evidence>
<reference evidence="3" key="1">
    <citation type="submission" date="2017-01" db="EMBL/GenBank/DDBJ databases">
        <authorList>
            <person name="Wang Y."/>
            <person name="White M."/>
            <person name="Kvist S."/>
            <person name="Moncalvo J.-M."/>
        </authorList>
    </citation>
    <scope>NUCLEOTIDE SEQUENCE [LARGE SCALE GENOMIC DNA]</scope>
    <source>
        <strain evidence="3">COL-18-3</strain>
    </source>
</reference>
<dbReference type="Proteomes" id="UP000188320">
    <property type="component" value="Unassembled WGS sequence"/>
</dbReference>
<organism evidence="2 3">
    <name type="scientific">Zancudomyces culisetae</name>
    <name type="common">Gut fungus</name>
    <name type="synonym">Smittium culisetae</name>
    <dbReference type="NCBI Taxonomy" id="1213189"/>
    <lineage>
        <taxon>Eukaryota</taxon>
        <taxon>Fungi</taxon>
        <taxon>Fungi incertae sedis</taxon>
        <taxon>Zoopagomycota</taxon>
        <taxon>Kickxellomycotina</taxon>
        <taxon>Harpellomycetes</taxon>
        <taxon>Harpellales</taxon>
        <taxon>Legeriomycetaceae</taxon>
        <taxon>Zancudomyces</taxon>
    </lineage>
</organism>
<dbReference type="EMBL" id="LSSK01001670">
    <property type="protein sequence ID" value="OMH79094.1"/>
    <property type="molecule type" value="Genomic_DNA"/>
</dbReference>
<feature type="region of interest" description="Disordered" evidence="1">
    <location>
        <begin position="1"/>
        <end position="70"/>
    </location>
</feature>